<keyword evidence="3" id="KW-1185">Reference proteome</keyword>
<keyword evidence="1" id="KW-1133">Transmembrane helix</keyword>
<feature type="transmembrane region" description="Helical" evidence="1">
    <location>
        <begin position="56"/>
        <end position="79"/>
    </location>
</feature>
<reference evidence="2 3" key="1">
    <citation type="journal article" date="2013" name="Int. J. Syst. Evol. Microbiol.">
        <title>Ilumatobacter nonamiense sp. nov. and Ilumatobacter coccineum sp. nov., isolated from seashore sand.</title>
        <authorList>
            <person name="Matsumoto A."/>
            <person name="Kasai H."/>
            <person name="Matsuo Y."/>
            <person name="Shizuri Y."/>
            <person name="Ichikawa N."/>
            <person name="Fujita N."/>
            <person name="Omura S."/>
            <person name="Takahashi Y."/>
        </authorList>
    </citation>
    <scope>NUCLEOTIDE SEQUENCE [LARGE SCALE GENOMIC DNA]</scope>
    <source>
        <strain evidence="3">NBRC 103263 / KCTC 29153 / YM16-304</strain>
    </source>
</reference>
<feature type="transmembrane region" description="Helical" evidence="1">
    <location>
        <begin position="160"/>
        <end position="183"/>
    </location>
</feature>
<proteinExistence type="predicted"/>
<dbReference type="EMBL" id="AP012057">
    <property type="protein sequence ID" value="BAN01751.1"/>
    <property type="molecule type" value="Genomic_DNA"/>
</dbReference>
<dbReference type="AlphaFoldDB" id="A0A6C7E5A4"/>
<feature type="transmembrane region" description="Helical" evidence="1">
    <location>
        <begin position="91"/>
        <end position="113"/>
    </location>
</feature>
<protein>
    <submittedName>
        <fullName evidence="2">Uncharacterized protein</fullName>
    </submittedName>
</protein>
<evidence type="ECO:0000256" key="1">
    <source>
        <dbReference type="SAM" id="Phobius"/>
    </source>
</evidence>
<dbReference type="KEGG" id="aym:YM304_14370"/>
<feature type="transmembrane region" description="Helical" evidence="1">
    <location>
        <begin position="12"/>
        <end position="36"/>
    </location>
</feature>
<keyword evidence="1" id="KW-0472">Membrane</keyword>
<feature type="transmembrane region" description="Helical" evidence="1">
    <location>
        <begin position="203"/>
        <end position="221"/>
    </location>
</feature>
<dbReference type="Proteomes" id="UP000011863">
    <property type="component" value="Chromosome"/>
</dbReference>
<evidence type="ECO:0000313" key="3">
    <source>
        <dbReference type="Proteomes" id="UP000011863"/>
    </source>
</evidence>
<gene>
    <name evidence="2" type="ORF">YM304_14370</name>
</gene>
<feature type="transmembrane region" description="Helical" evidence="1">
    <location>
        <begin position="125"/>
        <end position="148"/>
    </location>
</feature>
<name>A0A6C7E5A4_ILUCY</name>
<organism evidence="2 3">
    <name type="scientific">Ilumatobacter coccineus (strain NBRC 103263 / KCTC 29153 / YM16-304)</name>
    <dbReference type="NCBI Taxonomy" id="1313172"/>
    <lineage>
        <taxon>Bacteria</taxon>
        <taxon>Bacillati</taxon>
        <taxon>Actinomycetota</taxon>
        <taxon>Acidimicrobiia</taxon>
        <taxon>Acidimicrobiales</taxon>
        <taxon>Ilumatobacteraceae</taxon>
        <taxon>Ilumatobacter</taxon>
    </lineage>
</organism>
<evidence type="ECO:0000313" key="2">
    <source>
        <dbReference type="EMBL" id="BAN01751.1"/>
    </source>
</evidence>
<sequence length="236" mass="25726">MQRWTIEIRPLHLLNVLVGISGLFFVTHSVAVTLAIERGITGRGFIDKVNLGIDTAIPTWFAALLLFMSAVALLVVYRTSAAIDPRNGRHWLGLSVIFALLSIDEVAAIHEWVGDQGLIENRTGVLYYQWVVVGIAFVIAVGLVYLPFLARLDRRSRNLFVLSGALYVGGAVLMEMVNAAVGSATEDGERGLQYALQTGVEELFEMVGAAVFLYSVLDVLARRSVSVHIDVGAGQR</sequence>
<keyword evidence="1" id="KW-0812">Transmembrane</keyword>
<accession>A0A6C7E5A4</accession>